<dbReference type="InterPro" id="IPR027417">
    <property type="entry name" value="P-loop_NTPase"/>
</dbReference>
<protein>
    <submittedName>
        <fullName evidence="1">Uncharacterized protein</fullName>
    </submittedName>
</protein>
<dbReference type="EMBL" id="PGGW01000071">
    <property type="protein sequence ID" value="PJE93784.1"/>
    <property type="molecule type" value="Genomic_DNA"/>
</dbReference>
<name>A0A2M8LP96_9ACTN</name>
<accession>A0A2M8LP96</accession>
<dbReference type="Pfam" id="PF13671">
    <property type="entry name" value="AAA_33"/>
    <property type="match status" value="1"/>
</dbReference>
<organism evidence="1 2">
    <name type="scientific">Streptomyces carminius</name>
    <dbReference type="NCBI Taxonomy" id="2665496"/>
    <lineage>
        <taxon>Bacteria</taxon>
        <taxon>Bacillati</taxon>
        <taxon>Actinomycetota</taxon>
        <taxon>Actinomycetes</taxon>
        <taxon>Kitasatosporales</taxon>
        <taxon>Streptomycetaceae</taxon>
        <taxon>Streptomyces</taxon>
    </lineage>
</organism>
<gene>
    <name evidence="1" type="ORF">CUT44_31755</name>
</gene>
<dbReference type="AlphaFoldDB" id="A0A2M8LP96"/>
<dbReference type="Proteomes" id="UP000230407">
    <property type="component" value="Unassembled WGS sequence"/>
</dbReference>
<evidence type="ECO:0000313" key="1">
    <source>
        <dbReference type="EMBL" id="PJE93784.1"/>
    </source>
</evidence>
<reference evidence="1 2" key="1">
    <citation type="submission" date="2017-11" db="EMBL/GenBank/DDBJ databases">
        <title>Streptomyces carmine sp. nov., a novel actinomycete isolated from Sophora alopecuroides in Xinjiang, China.</title>
        <authorList>
            <person name="Wang Y."/>
            <person name="Luo X."/>
            <person name="Wan C."/>
            <person name="Zhang L."/>
        </authorList>
    </citation>
    <scope>NUCLEOTIDE SEQUENCE [LARGE SCALE GENOMIC DNA]</scope>
    <source>
        <strain evidence="1 2">TRM SA0054</strain>
    </source>
</reference>
<dbReference type="Gene3D" id="3.40.50.300">
    <property type="entry name" value="P-loop containing nucleotide triphosphate hydrolases"/>
    <property type="match status" value="1"/>
</dbReference>
<proteinExistence type="predicted"/>
<dbReference type="RefSeq" id="WP_100205454.1">
    <property type="nucleotide sequence ID" value="NZ_PGGW01000071.1"/>
</dbReference>
<dbReference type="SUPFAM" id="SSF52540">
    <property type="entry name" value="P-loop containing nucleoside triphosphate hydrolases"/>
    <property type="match status" value="1"/>
</dbReference>
<evidence type="ECO:0000313" key="2">
    <source>
        <dbReference type="Proteomes" id="UP000230407"/>
    </source>
</evidence>
<sequence>MLLWINGPFGVGKTHTAHELARRLPGSTVSDPELLGFGIHRMLPRALRDDFQDFPVWRHGVREVLDHLLRRHDGPVIVPMTLVVPQYFEEIVGALRTGGHQVRHVTLLAERETVLRRLRGRGPLPGLAADRWAAGQLDRCLTALRGPEFAEHVHTDDLPLPRAAEAVAAAAGLRIAPYTGGALRQRMRRARTTLRSVRFD</sequence>
<comment type="caution">
    <text evidence="1">The sequence shown here is derived from an EMBL/GenBank/DDBJ whole genome shotgun (WGS) entry which is preliminary data.</text>
</comment>
<keyword evidence="2" id="KW-1185">Reference proteome</keyword>